<dbReference type="InterPro" id="IPR029063">
    <property type="entry name" value="SAM-dependent_MTases_sf"/>
</dbReference>
<keyword evidence="6" id="KW-1185">Reference proteome</keyword>
<organism evidence="5 6">
    <name type="scientific">Cyclotella atomus</name>
    <dbReference type="NCBI Taxonomy" id="382360"/>
    <lineage>
        <taxon>Eukaryota</taxon>
        <taxon>Sar</taxon>
        <taxon>Stramenopiles</taxon>
        <taxon>Ochrophyta</taxon>
        <taxon>Bacillariophyta</taxon>
        <taxon>Coscinodiscophyceae</taxon>
        <taxon>Thalassiosirophycidae</taxon>
        <taxon>Stephanodiscales</taxon>
        <taxon>Stephanodiscaceae</taxon>
        <taxon>Cyclotella</taxon>
    </lineage>
</organism>
<feature type="compositionally biased region" description="Basic residues" evidence="3">
    <location>
        <begin position="57"/>
        <end position="66"/>
    </location>
</feature>
<evidence type="ECO:0000256" key="2">
    <source>
        <dbReference type="ARBA" id="ARBA00022679"/>
    </source>
</evidence>
<dbReference type="PANTHER" id="PTHR13090">
    <property type="entry name" value="ARGININE-HYDROXYLASE NDUFAF5, MITOCHONDRIAL"/>
    <property type="match status" value="1"/>
</dbReference>
<evidence type="ECO:0000313" key="6">
    <source>
        <dbReference type="Proteomes" id="UP001530400"/>
    </source>
</evidence>
<dbReference type="SUPFAM" id="SSF53335">
    <property type="entry name" value="S-adenosyl-L-methionine-dependent methyltransferases"/>
    <property type="match status" value="1"/>
</dbReference>
<feature type="region of interest" description="Disordered" evidence="3">
    <location>
        <begin position="51"/>
        <end position="89"/>
    </location>
</feature>
<accession>A0ABD3PQT2</accession>
<gene>
    <name evidence="5" type="ORF">ACHAWO_012970</name>
</gene>
<dbReference type="GO" id="GO:0008168">
    <property type="term" value="F:methyltransferase activity"/>
    <property type="evidence" value="ECO:0007669"/>
    <property type="project" value="UniProtKB-KW"/>
</dbReference>
<name>A0ABD3PQT2_9STRA</name>
<feature type="domain" description="Methyltransferase type 11" evidence="4">
    <location>
        <begin position="165"/>
        <end position="249"/>
    </location>
</feature>
<dbReference type="EMBL" id="JALLPJ020000508">
    <property type="protein sequence ID" value="KAL3790188.1"/>
    <property type="molecule type" value="Genomic_DNA"/>
</dbReference>
<keyword evidence="1" id="KW-0489">Methyltransferase</keyword>
<evidence type="ECO:0000256" key="3">
    <source>
        <dbReference type="SAM" id="MobiDB-lite"/>
    </source>
</evidence>
<comment type="caution">
    <text evidence="5">The sequence shown here is derived from an EMBL/GenBank/DDBJ whole genome shotgun (WGS) entry which is preliminary data.</text>
</comment>
<dbReference type="CDD" id="cd02440">
    <property type="entry name" value="AdoMet_MTases"/>
    <property type="match status" value="1"/>
</dbReference>
<reference evidence="5 6" key="1">
    <citation type="submission" date="2024-10" db="EMBL/GenBank/DDBJ databases">
        <title>Updated reference genomes for cyclostephanoid diatoms.</title>
        <authorList>
            <person name="Roberts W.R."/>
            <person name="Alverson A.J."/>
        </authorList>
    </citation>
    <scope>NUCLEOTIDE SEQUENCE [LARGE SCALE GENOMIC DNA]</scope>
    <source>
        <strain evidence="5 6">AJA010-31</strain>
    </source>
</reference>
<evidence type="ECO:0000256" key="1">
    <source>
        <dbReference type="ARBA" id="ARBA00022603"/>
    </source>
</evidence>
<dbReference type="AlphaFoldDB" id="A0ABD3PQT2"/>
<proteinExistence type="predicted"/>
<dbReference type="Gene3D" id="3.40.50.150">
    <property type="entry name" value="Vaccinia Virus protein VP39"/>
    <property type="match status" value="1"/>
</dbReference>
<dbReference type="GO" id="GO:0032259">
    <property type="term" value="P:methylation"/>
    <property type="evidence" value="ECO:0007669"/>
    <property type="project" value="UniProtKB-KW"/>
</dbReference>
<keyword evidence="2" id="KW-0808">Transferase</keyword>
<dbReference type="Pfam" id="PF08241">
    <property type="entry name" value="Methyltransf_11"/>
    <property type="match status" value="1"/>
</dbReference>
<dbReference type="InterPro" id="IPR013216">
    <property type="entry name" value="Methyltransf_11"/>
</dbReference>
<evidence type="ECO:0000259" key="4">
    <source>
        <dbReference type="Pfam" id="PF08241"/>
    </source>
</evidence>
<dbReference type="PANTHER" id="PTHR13090:SF1">
    <property type="entry name" value="ARGININE-HYDROXYLASE NDUFAF5, MITOCHONDRIAL"/>
    <property type="match status" value="1"/>
</dbReference>
<sequence>MALGSTSRRITLRCRLLRGYNASVASQHKRVTPCLHRPIWLSSRTFSTDENAPFNQHTKHKQRHRAASNAKTYYEAHLASSSPQSPPPSIPYDYFHAEIADRLIDRLDDILTPDNRGFPLALEIGSNGGDFVHHAICSGYQDDLELDPEENSIENEPQGGRGGVRKLVQMDPCQDMLHRDEAVRDTSTATSGQCETYKLVADYEIYPWSFPDGTFDLVVSSMAFHWVNDLPKLLMEIKRVLKPDGCLLFALPGGNTLPELRSSLVLAELERTGGVSTHLGPYIDVSNIGGLLTGTGFKLPTVDVDEIAIGYPNMMVLMEHLGRMGEGNACKARKDRVGLGTFLAAAAVYRELYPEDDEGVVASAQVIYGIAWKEHESQQKPLERGSATNKMTEITVTKTSGGD</sequence>
<dbReference type="Proteomes" id="UP001530400">
    <property type="component" value="Unassembled WGS sequence"/>
</dbReference>
<protein>
    <recommendedName>
        <fullName evidence="4">Methyltransferase type 11 domain-containing protein</fullName>
    </recommendedName>
</protein>
<dbReference type="InterPro" id="IPR050602">
    <property type="entry name" value="Malonyl-ACP_OMT"/>
</dbReference>
<evidence type="ECO:0000313" key="5">
    <source>
        <dbReference type="EMBL" id="KAL3790188.1"/>
    </source>
</evidence>